<evidence type="ECO:0000259" key="7">
    <source>
        <dbReference type="PROSITE" id="PS50023"/>
    </source>
</evidence>
<dbReference type="PANTHER" id="PTHR24211:SF20">
    <property type="entry name" value="PROTEIN ESPINAS-RELATED"/>
    <property type="match status" value="1"/>
</dbReference>
<evidence type="ECO:0000256" key="4">
    <source>
        <dbReference type="ARBA" id="ARBA00023038"/>
    </source>
</evidence>
<dbReference type="SUPFAM" id="SSF57716">
    <property type="entry name" value="Glucocorticoid receptor-like (DNA-binding domain)"/>
    <property type="match status" value="1"/>
</dbReference>
<dbReference type="CDD" id="cd09827">
    <property type="entry name" value="PET_Prickle"/>
    <property type="match status" value="1"/>
</dbReference>
<feature type="region of interest" description="Disordered" evidence="6">
    <location>
        <begin position="279"/>
        <end position="299"/>
    </location>
</feature>
<dbReference type="GO" id="GO:0008270">
    <property type="term" value="F:zinc ion binding"/>
    <property type="evidence" value="ECO:0007669"/>
    <property type="project" value="InterPro"/>
</dbReference>
<evidence type="ECO:0000313" key="10">
    <source>
        <dbReference type="WBParaSite" id="sdigi.contig289.g7112.t1"/>
    </source>
</evidence>
<dbReference type="SMART" id="SM00132">
    <property type="entry name" value="LIM"/>
    <property type="match status" value="2"/>
</dbReference>
<dbReference type="Gene3D" id="2.10.110.10">
    <property type="entry name" value="Cysteine Rich Protein"/>
    <property type="match status" value="2"/>
</dbReference>
<keyword evidence="4 5" id="KW-0440">LIM domain</keyword>
<accession>A0A915PP27</accession>
<evidence type="ECO:0000256" key="1">
    <source>
        <dbReference type="ARBA" id="ARBA00022723"/>
    </source>
</evidence>
<dbReference type="AlphaFoldDB" id="A0A915PP27"/>
<dbReference type="InterPro" id="IPR047120">
    <property type="entry name" value="Pk/Esn/Tes"/>
</dbReference>
<dbReference type="Proteomes" id="UP000887581">
    <property type="component" value="Unplaced"/>
</dbReference>
<keyword evidence="2" id="KW-0677">Repeat</keyword>
<proteinExistence type="predicted"/>
<sequence>MNGECLSPASRIRIAADVHRHSTSDDDSGCVLEEYSWVHMYFACLPEDKIPYVNSAGEEWRARQLHYQLPPQDSDIGYCGKLSGKEVRELIQFEVGRKRECLGRGSIEQLPYDNRRRHCHQCKESLCEGNLVINAERFGPDVHWHPQCFLIFSDECTEAEGRTWHMSHFSCSDCGIQLGGQRYIGRSDKIICISCYNQKFSLVCNTCGKEIVVDKPYIIQNDIHWHADERCFCCSECGKNLLGKAYSFNDDKLYCNMDESCGKRYPKVRFDARVMSISRSRRGSVPEPPSRNPPSPPAENIYETVLPCFSKELESINGIEYSRRYNRRSQSADVRRPWLDEYCHKDHCKKKSDYKDKKQNHYSRMPPPSPLLRKKHQRCSSCSSSESDSDDVYLLNYLAASLSQFNKIVTIIDVMQKCSVFSSFSDISFELALHLALEFAMTSKLTDFFKSLRLVPLPFGEYQQNHPDTPPIMVNFRLPDLCRTLPIEFKDDKERLFTDRAIMCKLSKVCAEKIENLEKEGQELIIRLDNISCDAMERVLFAVCPTIYGQYPIPPTENDVHPEITPTDLLISYFSIAYKCQLNSTLQAKLFTKILECDYWKLKYPLIRKIESPCLRIFLWSRKSWIYEGLDLASKELLRLCTYNELLFSHVTITVPTKVYKSACNQCDENAARITRAGGCPQRAVPKKLFLCQQCNKTLCSNCEARFCATKLVDFLEDVREAEKSPGMLQKLRSLVLLNSSTRDTARALVNIRQ</sequence>
<evidence type="ECO:0000256" key="3">
    <source>
        <dbReference type="ARBA" id="ARBA00022833"/>
    </source>
</evidence>
<dbReference type="InterPro" id="IPR010442">
    <property type="entry name" value="PET_domain"/>
</dbReference>
<dbReference type="PANTHER" id="PTHR24211">
    <property type="entry name" value="LIM DOMAIN-CONTAINING PROTEIN"/>
    <property type="match status" value="1"/>
</dbReference>
<evidence type="ECO:0000256" key="6">
    <source>
        <dbReference type="SAM" id="MobiDB-lite"/>
    </source>
</evidence>
<evidence type="ECO:0000259" key="8">
    <source>
        <dbReference type="PROSITE" id="PS51303"/>
    </source>
</evidence>
<keyword evidence="3 5" id="KW-0862">Zinc</keyword>
<feature type="region of interest" description="Disordered" evidence="6">
    <location>
        <begin position="350"/>
        <end position="388"/>
    </location>
</feature>
<reference evidence="10" key="1">
    <citation type="submission" date="2022-11" db="UniProtKB">
        <authorList>
            <consortium name="WormBaseParasite"/>
        </authorList>
    </citation>
    <scope>IDENTIFICATION</scope>
</reference>
<evidence type="ECO:0000256" key="2">
    <source>
        <dbReference type="ARBA" id="ARBA00022737"/>
    </source>
</evidence>
<organism evidence="9 10">
    <name type="scientific">Setaria digitata</name>
    <dbReference type="NCBI Taxonomy" id="48799"/>
    <lineage>
        <taxon>Eukaryota</taxon>
        <taxon>Metazoa</taxon>
        <taxon>Ecdysozoa</taxon>
        <taxon>Nematoda</taxon>
        <taxon>Chromadorea</taxon>
        <taxon>Rhabditida</taxon>
        <taxon>Spirurina</taxon>
        <taxon>Spiruromorpha</taxon>
        <taxon>Filarioidea</taxon>
        <taxon>Setariidae</taxon>
        <taxon>Setaria</taxon>
    </lineage>
</organism>
<protein>
    <submittedName>
        <fullName evidence="10">Uncharacterized protein</fullName>
    </submittedName>
</protein>
<dbReference type="FunFam" id="2.10.110.10:FF:000005">
    <property type="entry name" value="Testin isoform 1"/>
    <property type="match status" value="1"/>
</dbReference>
<dbReference type="InterPro" id="IPR001781">
    <property type="entry name" value="Znf_LIM"/>
</dbReference>
<dbReference type="Pfam" id="PF00412">
    <property type="entry name" value="LIM"/>
    <property type="match status" value="2"/>
</dbReference>
<dbReference type="PROSITE" id="PS50023">
    <property type="entry name" value="LIM_DOMAIN_2"/>
    <property type="match status" value="1"/>
</dbReference>
<feature type="compositionally biased region" description="Pro residues" evidence="6">
    <location>
        <begin position="286"/>
        <end position="297"/>
    </location>
</feature>
<feature type="compositionally biased region" description="Basic and acidic residues" evidence="6">
    <location>
        <begin position="350"/>
        <end position="359"/>
    </location>
</feature>
<feature type="domain" description="LIM zinc-binding" evidence="7">
    <location>
        <begin position="117"/>
        <end position="202"/>
    </location>
</feature>
<dbReference type="WBParaSite" id="sdigi.contig289.g7112.t1">
    <property type="protein sequence ID" value="sdigi.contig289.g7112.t1"/>
    <property type="gene ID" value="sdigi.contig289.g7112"/>
</dbReference>
<dbReference type="PROSITE" id="PS51303">
    <property type="entry name" value="PET"/>
    <property type="match status" value="1"/>
</dbReference>
<evidence type="ECO:0000313" key="9">
    <source>
        <dbReference type="Proteomes" id="UP000887581"/>
    </source>
</evidence>
<feature type="domain" description="PET" evidence="8">
    <location>
        <begin position="16"/>
        <end position="115"/>
    </location>
</feature>
<keyword evidence="1 5" id="KW-0479">Metal-binding</keyword>
<name>A0A915PP27_9BILA</name>
<dbReference type="InterPro" id="IPR033723">
    <property type="entry name" value="PET_prickle"/>
</dbReference>
<keyword evidence="9" id="KW-1185">Reference proteome</keyword>
<dbReference type="Pfam" id="PF06297">
    <property type="entry name" value="PET"/>
    <property type="match status" value="1"/>
</dbReference>
<evidence type="ECO:0000256" key="5">
    <source>
        <dbReference type="PROSITE-ProRule" id="PRU00125"/>
    </source>
</evidence>